<dbReference type="EMBL" id="JAUZQC010000008">
    <property type="protein sequence ID" value="KAK5866816.1"/>
    <property type="molecule type" value="Genomic_DNA"/>
</dbReference>
<dbReference type="AlphaFoldDB" id="A0AAN8AL85"/>
<dbReference type="InterPro" id="IPR036537">
    <property type="entry name" value="Adaptor_Cbl_N_dom_sf"/>
</dbReference>
<evidence type="ECO:0000313" key="2">
    <source>
        <dbReference type="EMBL" id="KAK5866816.1"/>
    </source>
</evidence>
<organism evidence="2 3">
    <name type="scientific">Eleginops maclovinus</name>
    <name type="common">Patagonian blennie</name>
    <name type="synonym">Eleginus maclovinus</name>
    <dbReference type="NCBI Taxonomy" id="56733"/>
    <lineage>
        <taxon>Eukaryota</taxon>
        <taxon>Metazoa</taxon>
        <taxon>Chordata</taxon>
        <taxon>Craniata</taxon>
        <taxon>Vertebrata</taxon>
        <taxon>Euteleostomi</taxon>
        <taxon>Actinopterygii</taxon>
        <taxon>Neopterygii</taxon>
        <taxon>Teleostei</taxon>
        <taxon>Neoteleostei</taxon>
        <taxon>Acanthomorphata</taxon>
        <taxon>Eupercaria</taxon>
        <taxon>Perciformes</taxon>
        <taxon>Notothenioidei</taxon>
        <taxon>Eleginopidae</taxon>
        <taxon>Eleginops</taxon>
    </lineage>
</organism>
<dbReference type="Proteomes" id="UP001346869">
    <property type="component" value="Unassembled WGS sequence"/>
</dbReference>
<proteinExistence type="predicted"/>
<name>A0AAN8AL85_ELEMC</name>
<gene>
    <name evidence="2" type="ORF">PBY51_011360</name>
</gene>
<evidence type="ECO:0000259" key="1">
    <source>
        <dbReference type="Pfam" id="PF22215"/>
    </source>
</evidence>
<feature type="domain" description="Mixed lineage kinase" evidence="1">
    <location>
        <begin position="5"/>
        <end position="78"/>
    </location>
</feature>
<sequence>MNPGKHGVHVLEALTNLQQVLEEAERRIKKFKNSNFMMKLLRSIFNQTEFHDLNDRLSDAFERLSADLHVLQIKRLEKQRKCVIL</sequence>
<comment type="caution">
    <text evidence="2">The sequence shown here is derived from an EMBL/GenBank/DDBJ whole genome shotgun (WGS) entry which is preliminary data.</text>
</comment>
<dbReference type="InterPro" id="IPR059179">
    <property type="entry name" value="MLKL-like_MCAfunc"/>
</dbReference>
<evidence type="ECO:0000313" key="3">
    <source>
        <dbReference type="Proteomes" id="UP001346869"/>
    </source>
</evidence>
<accession>A0AAN8AL85</accession>
<reference evidence="2 3" key="1">
    <citation type="journal article" date="2023" name="Genes (Basel)">
        <title>Chromosome-Level Genome Assembly and Circadian Gene Repertoire of the Patagonia Blennie Eleginops maclovinus-The Closest Ancestral Proxy of Antarctic Cryonotothenioids.</title>
        <authorList>
            <person name="Cheng C.C."/>
            <person name="Rivera-Colon A.G."/>
            <person name="Minhas B.F."/>
            <person name="Wilson L."/>
            <person name="Rayamajhi N."/>
            <person name="Vargas-Chacoff L."/>
            <person name="Catchen J.M."/>
        </authorList>
    </citation>
    <scope>NUCLEOTIDE SEQUENCE [LARGE SCALE GENOMIC DNA]</scope>
    <source>
        <strain evidence="2">JMC-PN-2008</strain>
    </source>
</reference>
<dbReference type="CDD" id="cd21037">
    <property type="entry name" value="MLKL_NTD"/>
    <property type="match status" value="1"/>
</dbReference>
<dbReference type="InterPro" id="IPR054000">
    <property type="entry name" value="MLKL_N"/>
</dbReference>
<dbReference type="Pfam" id="PF22215">
    <property type="entry name" value="MLKL_N"/>
    <property type="match status" value="1"/>
</dbReference>
<reference evidence="2 3" key="2">
    <citation type="journal article" date="2023" name="Mol. Biol. Evol.">
        <title>Genomics of Secondarily Temperate Adaptation in the Only Non-Antarctic Icefish.</title>
        <authorList>
            <person name="Rivera-Colon A.G."/>
            <person name="Rayamajhi N."/>
            <person name="Minhas B.F."/>
            <person name="Madrigal G."/>
            <person name="Bilyk K.T."/>
            <person name="Yoon V."/>
            <person name="Hune M."/>
            <person name="Gregory S."/>
            <person name="Cheng C.H.C."/>
            <person name="Catchen J.M."/>
        </authorList>
    </citation>
    <scope>NUCLEOTIDE SEQUENCE [LARGE SCALE GENOMIC DNA]</scope>
    <source>
        <strain evidence="2">JMC-PN-2008</strain>
    </source>
</reference>
<protein>
    <recommendedName>
        <fullName evidence="1">Mixed lineage kinase domain-containing protein</fullName>
    </recommendedName>
</protein>
<keyword evidence="3" id="KW-1185">Reference proteome</keyword>
<dbReference type="GO" id="GO:0007166">
    <property type="term" value="P:cell surface receptor signaling pathway"/>
    <property type="evidence" value="ECO:0007669"/>
    <property type="project" value="InterPro"/>
</dbReference>
<dbReference type="Gene3D" id="1.20.930.20">
    <property type="entry name" value="Adaptor protein Cbl, N-terminal domain"/>
    <property type="match status" value="1"/>
</dbReference>